<protein>
    <submittedName>
        <fullName evidence="1">Uncharacterized protein</fullName>
    </submittedName>
</protein>
<accession>A0A1S4BQI0</accession>
<dbReference type="PaxDb" id="4097-A0A1S4BQI0"/>
<name>A0A1S4BQI0_TOBAC</name>
<dbReference type="AlphaFoldDB" id="A0A1S4BQI0"/>
<sequence length="105" mass="12580">MSSLRSSQRYFSQFTVSYDDFWHEGEVYRAERRDNMEPFTRNKGCFHREKQILAEELLAYCHIHVDIVETTMEGKICQKSFLFPEINIKMSMTWLGFMLLKGKKN</sequence>
<reference evidence="1" key="1">
    <citation type="submission" date="2025-08" db="UniProtKB">
        <authorList>
            <consortium name="RefSeq"/>
        </authorList>
    </citation>
    <scope>IDENTIFICATION</scope>
</reference>
<dbReference type="OrthoDB" id="10268840at2759"/>
<organism evidence="1">
    <name type="scientific">Nicotiana tabacum</name>
    <name type="common">Common tobacco</name>
    <dbReference type="NCBI Taxonomy" id="4097"/>
    <lineage>
        <taxon>Eukaryota</taxon>
        <taxon>Viridiplantae</taxon>
        <taxon>Streptophyta</taxon>
        <taxon>Embryophyta</taxon>
        <taxon>Tracheophyta</taxon>
        <taxon>Spermatophyta</taxon>
        <taxon>Magnoliopsida</taxon>
        <taxon>eudicotyledons</taxon>
        <taxon>Gunneridae</taxon>
        <taxon>Pentapetalae</taxon>
        <taxon>asterids</taxon>
        <taxon>lamiids</taxon>
        <taxon>Solanales</taxon>
        <taxon>Solanaceae</taxon>
        <taxon>Nicotianoideae</taxon>
        <taxon>Nicotianeae</taxon>
        <taxon>Nicotiana</taxon>
    </lineage>
</organism>
<gene>
    <name evidence="1" type="primary">LOC107810832</name>
</gene>
<proteinExistence type="predicted"/>
<evidence type="ECO:0000313" key="1">
    <source>
        <dbReference type="RefSeq" id="XP_016491149.1"/>
    </source>
</evidence>
<dbReference type="KEGG" id="nta:107810832"/>
<dbReference type="RefSeq" id="XP_016491149.1">
    <property type="nucleotide sequence ID" value="XM_016635663.1"/>
</dbReference>